<dbReference type="PANTHER" id="PTHR15160">
    <property type="entry name" value="VON HIPPEL-LINDAU PROTEIN"/>
    <property type="match status" value="1"/>
</dbReference>
<accession>A0A1F7RVN8</accession>
<sequence length="162" mass="18970">MLREMVVNGLALDPLTKMPIILLKVRDSHDTLPIWIGLHEAQAIAIVLENIEPPRPMTHDLLKNIIEELEARVERIVINDLRDNTYYAYIELWINEVEKRIDSRPSDAIALAIRFNAPIFVDTRLLLKSKQLKLEGEDKSEDEKLREWLRDLKPEDFGKYKM</sequence>
<name>A0A1F7RVN8_9BACT</name>
<dbReference type="Pfam" id="PF02577">
    <property type="entry name" value="BFN_dom"/>
    <property type="match status" value="1"/>
</dbReference>
<evidence type="ECO:0000313" key="2">
    <source>
        <dbReference type="EMBL" id="OGL45074.1"/>
    </source>
</evidence>
<feature type="domain" description="BFN" evidence="1">
    <location>
        <begin position="2"/>
        <end position="133"/>
    </location>
</feature>
<dbReference type="GO" id="GO:0004518">
    <property type="term" value="F:nuclease activity"/>
    <property type="evidence" value="ECO:0007669"/>
    <property type="project" value="InterPro"/>
</dbReference>
<protein>
    <recommendedName>
        <fullName evidence="1">BFN domain-containing protein</fullName>
    </recommendedName>
</protein>
<evidence type="ECO:0000259" key="1">
    <source>
        <dbReference type="PROSITE" id="PS51658"/>
    </source>
</evidence>
<dbReference type="EMBL" id="MGDD01000196">
    <property type="protein sequence ID" value="OGL45074.1"/>
    <property type="molecule type" value="Genomic_DNA"/>
</dbReference>
<dbReference type="PROSITE" id="PS51658">
    <property type="entry name" value="BFN"/>
    <property type="match status" value="1"/>
</dbReference>
<reference evidence="2 3" key="1">
    <citation type="journal article" date="2016" name="Nat. Commun.">
        <title>Thousands of microbial genomes shed light on interconnected biogeochemical processes in an aquifer system.</title>
        <authorList>
            <person name="Anantharaman K."/>
            <person name="Brown C.T."/>
            <person name="Hug L.A."/>
            <person name="Sharon I."/>
            <person name="Castelle C.J."/>
            <person name="Probst A.J."/>
            <person name="Thomas B.C."/>
            <person name="Singh A."/>
            <person name="Wilkins M.J."/>
            <person name="Karaoz U."/>
            <person name="Brodie E.L."/>
            <person name="Williams K.H."/>
            <person name="Hubbard S.S."/>
            <person name="Banfield J.F."/>
        </authorList>
    </citation>
    <scope>NUCLEOTIDE SEQUENCE [LARGE SCALE GENOMIC DNA]</scope>
</reference>
<dbReference type="InterPro" id="IPR003729">
    <property type="entry name" value="Bi_nuclease_dom"/>
</dbReference>
<evidence type="ECO:0000313" key="3">
    <source>
        <dbReference type="Proteomes" id="UP000179266"/>
    </source>
</evidence>
<dbReference type="Gene3D" id="3.10.690.10">
    <property type="entry name" value="Bifunctional nuclease domain"/>
    <property type="match status" value="1"/>
</dbReference>
<organism evidence="2 3">
    <name type="scientific">Candidatus Schekmanbacteria bacterium RBG_13_48_7</name>
    <dbReference type="NCBI Taxonomy" id="1817878"/>
    <lineage>
        <taxon>Bacteria</taxon>
        <taxon>Candidatus Schekmaniibacteriota</taxon>
    </lineage>
</organism>
<dbReference type="AlphaFoldDB" id="A0A1F7RVN8"/>
<dbReference type="Proteomes" id="UP000179266">
    <property type="component" value="Unassembled WGS sequence"/>
</dbReference>
<comment type="caution">
    <text evidence="2">The sequence shown here is derived from an EMBL/GenBank/DDBJ whole genome shotgun (WGS) entry which is preliminary data.</text>
</comment>
<gene>
    <name evidence="2" type="ORF">A2161_18940</name>
</gene>
<dbReference type="PANTHER" id="PTHR15160:SF1">
    <property type="entry name" value="VON HIPPEL-LINDAU DISEASE TUMOR SUPPRESSOR"/>
    <property type="match status" value="1"/>
</dbReference>
<dbReference type="InterPro" id="IPR036104">
    <property type="entry name" value="BFN_sf"/>
</dbReference>
<dbReference type="SUPFAM" id="SSF103256">
    <property type="entry name" value="Hypothetical protein TM0160"/>
    <property type="match status" value="1"/>
</dbReference>
<proteinExistence type="predicted"/>